<accession>A0A512MFN6</accession>
<feature type="transmembrane region" description="Helical" evidence="1">
    <location>
        <begin position="114"/>
        <end position="132"/>
    </location>
</feature>
<organism evidence="3 4">
    <name type="scientific">Brevifollis gellanilyticus</name>
    <dbReference type="NCBI Taxonomy" id="748831"/>
    <lineage>
        <taxon>Bacteria</taxon>
        <taxon>Pseudomonadati</taxon>
        <taxon>Verrucomicrobiota</taxon>
        <taxon>Verrucomicrobiia</taxon>
        <taxon>Verrucomicrobiales</taxon>
        <taxon>Verrucomicrobiaceae</taxon>
    </lineage>
</organism>
<dbReference type="InterPro" id="IPR052173">
    <property type="entry name" value="Beta-lactam_resp_regulator"/>
</dbReference>
<sequence>MSAASISFLNFGIHSLALALLGWVIVRFVIRDALRRSHAAFLAVLFSLIGAFDIGFWSFPYVAEKAPVWTAVHQTLESNWRVVVTPSTPESKTASEVAKASTAPAWKMDDIIQAARWLYGVVAGVLLLRLLAQSCGMQRWAWRLRYLKQQEIDALPEVVPLGRLRVVEGDATPCVAGWFPPVIALPSSAFGTLPPQQWRWILRHEAEHLRRADTAAALIQGIIRALLWWNPVVHALVECHARATEEVCDAAALDRPQESNDYSNFLLGWAAKPSFQPACVMPIASSVPARRLKARLIALMEARGVRKRIGAFFVLACLICVLALPMLVASLGITTAAAQEPAATNEKPDNGELITRVFRVPPEIATKARVAKEWLKEQGIAFPEGATAVSNRVTAQIIVRNTRTQLDKVAAVVAEASTILPQVHVTGRVIVANQFYGEHGGTLSSLQLRDVLHSVSSTKGVDLMSTPAVSMKIGTQAVMEMLYEGPPGEPRKFAGTSIELGVLPKADGRVEASIKPSFGTRHGEIMLNLEDGKNVDWPSVTILSSEARAQVQSGETVVTHLPVGKRCVTTLITLRALRPDGQFATGGFGEKINLMAKAQPAPVKSSADDFDAKAKEADKANAAMDAKRVHLSVKVLDAKQSKDAGMPFDLLIAGALGTPASGAAPPAPPMGVVKRPDLYTVQGVFTDSQFQVVLRALSQKKGMTMSTLKSASVKSDEFQDFTIPDAHDGGRMILAPQIGADGSSIELTIRILSTTATPASHALRTSITVWDGQTVVVGGMVKEDGGINQSRLFFITPQIIDPSGEAQDKPASK</sequence>
<dbReference type="PANTHER" id="PTHR34978">
    <property type="entry name" value="POSSIBLE SENSOR-TRANSDUCER PROTEIN BLAR"/>
    <property type="match status" value="1"/>
</dbReference>
<dbReference type="Pfam" id="PF05569">
    <property type="entry name" value="Peptidase_M56"/>
    <property type="match status" value="1"/>
</dbReference>
<feature type="transmembrane region" description="Helical" evidence="1">
    <location>
        <begin position="309"/>
        <end position="333"/>
    </location>
</feature>
<reference evidence="3 4" key="1">
    <citation type="submission" date="2019-07" db="EMBL/GenBank/DDBJ databases">
        <title>Whole genome shotgun sequence of Brevifollis gellanilyticus NBRC 108608.</title>
        <authorList>
            <person name="Hosoyama A."/>
            <person name="Uohara A."/>
            <person name="Ohji S."/>
            <person name="Ichikawa N."/>
        </authorList>
    </citation>
    <scope>NUCLEOTIDE SEQUENCE [LARGE SCALE GENOMIC DNA]</scope>
    <source>
        <strain evidence="3 4">NBRC 108608</strain>
    </source>
</reference>
<dbReference type="RefSeq" id="WP_146854547.1">
    <property type="nucleotide sequence ID" value="NZ_BKAG01000052.1"/>
</dbReference>
<dbReference type="EMBL" id="BKAG01000052">
    <property type="protein sequence ID" value="GEP45545.1"/>
    <property type="molecule type" value="Genomic_DNA"/>
</dbReference>
<keyword evidence="1" id="KW-0472">Membrane</keyword>
<keyword evidence="4" id="KW-1185">Reference proteome</keyword>
<dbReference type="AlphaFoldDB" id="A0A512MFN6"/>
<evidence type="ECO:0000313" key="3">
    <source>
        <dbReference type="EMBL" id="GEP45545.1"/>
    </source>
</evidence>
<feature type="domain" description="Peptidase M56" evidence="2">
    <location>
        <begin position="9"/>
        <end position="297"/>
    </location>
</feature>
<gene>
    <name evidence="3" type="ORF">BGE01nite_48360</name>
</gene>
<name>A0A512MFN6_9BACT</name>
<proteinExistence type="predicted"/>
<keyword evidence="1" id="KW-1133">Transmembrane helix</keyword>
<evidence type="ECO:0000256" key="1">
    <source>
        <dbReference type="SAM" id="Phobius"/>
    </source>
</evidence>
<feature type="transmembrane region" description="Helical" evidence="1">
    <location>
        <begin position="38"/>
        <end position="59"/>
    </location>
</feature>
<keyword evidence="1" id="KW-0812">Transmembrane</keyword>
<comment type="caution">
    <text evidence="3">The sequence shown here is derived from an EMBL/GenBank/DDBJ whole genome shotgun (WGS) entry which is preliminary data.</text>
</comment>
<dbReference type="InterPro" id="IPR008756">
    <property type="entry name" value="Peptidase_M56"/>
</dbReference>
<evidence type="ECO:0000259" key="2">
    <source>
        <dbReference type="Pfam" id="PF05569"/>
    </source>
</evidence>
<feature type="transmembrane region" description="Helical" evidence="1">
    <location>
        <begin position="6"/>
        <end position="26"/>
    </location>
</feature>
<dbReference type="Proteomes" id="UP000321577">
    <property type="component" value="Unassembled WGS sequence"/>
</dbReference>
<dbReference type="PANTHER" id="PTHR34978:SF3">
    <property type="entry name" value="SLR0241 PROTEIN"/>
    <property type="match status" value="1"/>
</dbReference>
<evidence type="ECO:0000313" key="4">
    <source>
        <dbReference type="Proteomes" id="UP000321577"/>
    </source>
</evidence>
<dbReference type="OrthoDB" id="175089at2"/>
<dbReference type="CDD" id="cd07341">
    <property type="entry name" value="M56_BlaR1_MecR1_like"/>
    <property type="match status" value="1"/>
</dbReference>
<protein>
    <recommendedName>
        <fullName evidence="2">Peptidase M56 domain-containing protein</fullName>
    </recommendedName>
</protein>